<sequence length="116" mass="13037">MRLFCPPLANLFPVLRLSSPTGYSECCVLLKDALNRSSQSEVTQDDMLSALSFSFISTMFTPHEPTVSHPLLREHHGFIQTDPFGCSFINLYDIARRSVNATTPRQKDPPLCGYDQ</sequence>
<comment type="caution">
    <text evidence="1">The sequence shown here is derived from an EMBL/GenBank/DDBJ whole genome shotgun (WGS) entry which is preliminary data.</text>
</comment>
<evidence type="ECO:0000313" key="1">
    <source>
        <dbReference type="EMBL" id="TNN31611.1"/>
    </source>
</evidence>
<accession>A0A4Z2ESN9</accession>
<dbReference type="AlphaFoldDB" id="A0A4Z2ESN9"/>
<protein>
    <submittedName>
        <fullName evidence="1">Uncharacterized protein</fullName>
    </submittedName>
</protein>
<dbReference type="Proteomes" id="UP000314294">
    <property type="component" value="Unassembled WGS sequence"/>
</dbReference>
<organism evidence="1 2">
    <name type="scientific">Liparis tanakae</name>
    <name type="common">Tanaka's snailfish</name>
    <dbReference type="NCBI Taxonomy" id="230148"/>
    <lineage>
        <taxon>Eukaryota</taxon>
        <taxon>Metazoa</taxon>
        <taxon>Chordata</taxon>
        <taxon>Craniata</taxon>
        <taxon>Vertebrata</taxon>
        <taxon>Euteleostomi</taxon>
        <taxon>Actinopterygii</taxon>
        <taxon>Neopterygii</taxon>
        <taxon>Teleostei</taxon>
        <taxon>Neoteleostei</taxon>
        <taxon>Acanthomorphata</taxon>
        <taxon>Eupercaria</taxon>
        <taxon>Perciformes</taxon>
        <taxon>Cottioidei</taxon>
        <taxon>Cottales</taxon>
        <taxon>Liparidae</taxon>
        <taxon>Liparis</taxon>
    </lineage>
</organism>
<keyword evidence="2" id="KW-1185">Reference proteome</keyword>
<evidence type="ECO:0000313" key="2">
    <source>
        <dbReference type="Proteomes" id="UP000314294"/>
    </source>
</evidence>
<gene>
    <name evidence="1" type="ORF">EYF80_058230</name>
</gene>
<dbReference type="EMBL" id="SRLO01003298">
    <property type="protein sequence ID" value="TNN31611.1"/>
    <property type="molecule type" value="Genomic_DNA"/>
</dbReference>
<name>A0A4Z2ESN9_9TELE</name>
<reference evidence="1 2" key="1">
    <citation type="submission" date="2019-03" db="EMBL/GenBank/DDBJ databases">
        <title>First draft genome of Liparis tanakae, snailfish: a comprehensive survey of snailfish specific genes.</title>
        <authorList>
            <person name="Kim W."/>
            <person name="Song I."/>
            <person name="Jeong J.-H."/>
            <person name="Kim D."/>
            <person name="Kim S."/>
            <person name="Ryu S."/>
            <person name="Song J.Y."/>
            <person name="Lee S.K."/>
        </authorList>
    </citation>
    <scope>NUCLEOTIDE SEQUENCE [LARGE SCALE GENOMIC DNA]</scope>
    <source>
        <tissue evidence="1">Muscle</tissue>
    </source>
</reference>
<proteinExistence type="predicted"/>